<name>A0A6C0C592_9ZZZZ</name>
<reference evidence="1" key="1">
    <citation type="journal article" date="2020" name="Nature">
        <title>Giant virus diversity and host interactions through global metagenomics.</title>
        <authorList>
            <person name="Schulz F."/>
            <person name="Roux S."/>
            <person name="Paez-Espino D."/>
            <person name="Jungbluth S."/>
            <person name="Walsh D.A."/>
            <person name="Denef V.J."/>
            <person name="McMahon K.D."/>
            <person name="Konstantinidis K.T."/>
            <person name="Eloe-Fadrosh E.A."/>
            <person name="Kyrpides N.C."/>
            <person name="Woyke T."/>
        </authorList>
    </citation>
    <scope>NUCLEOTIDE SEQUENCE</scope>
    <source>
        <strain evidence="1">GVMAG-M-3300020187-37</strain>
    </source>
</reference>
<accession>A0A6C0C592</accession>
<protein>
    <submittedName>
        <fullName evidence="1">Uncharacterized protein</fullName>
    </submittedName>
</protein>
<sequence>MNLFNIFFIISQVFTNGQMLVGSQRDNHGCVLDGGYQWCESTSSCVRQWETPCPVIAIDPLPIEEPGPVIIDEPCSDNQIRADNGDCISNIPNNCATWFDGCNTCQVRDGQANMCTMMYCFTQNIPYCMHFSTAPLQVGEICYRFCEDGSQETINRRDGCPEGTECISLYNKNSLSMISYDSCDSRALTCEYSAH</sequence>
<evidence type="ECO:0000313" key="1">
    <source>
        <dbReference type="EMBL" id="QHS99492.1"/>
    </source>
</evidence>
<organism evidence="1">
    <name type="scientific">viral metagenome</name>
    <dbReference type="NCBI Taxonomy" id="1070528"/>
    <lineage>
        <taxon>unclassified sequences</taxon>
        <taxon>metagenomes</taxon>
        <taxon>organismal metagenomes</taxon>
    </lineage>
</organism>
<dbReference type="EMBL" id="MN739344">
    <property type="protein sequence ID" value="QHS99492.1"/>
    <property type="molecule type" value="Genomic_DNA"/>
</dbReference>
<proteinExistence type="predicted"/>
<dbReference type="AlphaFoldDB" id="A0A6C0C592"/>